<dbReference type="InterPro" id="IPR009719">
    <property type="entry name" value="GIP1_N"/>
</dbReference>
<feature type="compositionally biased region" description="Low complexity" evidence="1">
    <location>
        <begin position="294"/>
        <end position="312"/>
    </location>
</feature>
<feature type="domain" description="GBF-interacting protein 1 N-terminal" evidence="2">
    <location>
        <begin position="28"/>
        <end position="85"/>
    </location>
</feature>
<evidence type="ECO:0000313" key="4">
    <source>
        <dbReference type="Proteomes" id="UP001154282"/>
    </source>
</evidence>
<gene>
    <name evidence="3" type="ORF">LITE_LOCUS17996</name>
</gene>
<dbReference type="EMBL" id="CAMGYJ010000005">
    <property type="protein sequence ID" value="CAI0419452.1"/>
    <property type="molecule type" value="Genomic_DNA"/>
</dbReference>
<feature type="region of interest" description="Disordered" evidence="1">
    <location>
        <begin position="286"/>
        <end position="314"/>
    </location>
</feature>
<dbReference type="PANTHER" id="PTHR47070:SF2">
    <property type="entry name" value="OS06G0206100 PROTEIN"/>
    <property type="match status" value="1"/>
</dbReference>
<feature type="compositionally biased region" description="Low complexity" evidence="1">
    <location>
        <begin position="1"/>
        <end position="23"/>
    </location>
</feature>
<dbReference type="AlphaFoldDB" id="A0AAV0KBC7"/>
<feature type="compositionally biased region" description="Low complexity" evidence="1">
    <location>
        <begin position="511"/>
        <end position="522"/>
    </location>
</feature>
<comment type="caution">
    <text evidence="3">The sequence shown here is derived from an EMBL/GenBank/DDBJ whole genome shotgun (WGS) entry which is preliminary data.</text>
</comment>
<feature type="compositionally biased region" description="Basic and acidic residues" evidence="1">
    <location>
        <begin position="553"/>
        <end position="564"/>
    </location>
</feature>
<evidence type="ECO:0000313" key="3">
    <source>
        <dbReference type="EMBL" id="CAI0419452.1"/>
    </source>
</evidence>
<dbReference type="Pfam" id="PF06972">
    <property type="entry name" value="GIP1_N"/>
    <property type="match status" value="1"/>
</dbReference>
<organism evidence="3 4">
    <name type="scientific">Linum tenue</name>
    <dbReference type="NCBI Taxonomy" id="586396"/>
    <lineage>
        <taxon>Eukaryota</taxon>
        <taxon>Viridiplantae</taxon>
        <taxon>Streptophyta</taxon>
        <taxon>Embryophyta</taxon>
        <taxon>Tracheophyta</taxon>
        <taxon>Spermatophyta</taxon>
        <taxon>Magnoliopsida</taxon>
        <taxon>eudicotyledons</taxon>
        <taxon>Gunneridae</taxon>
        <taxon>Pentapetalae</taxon>
        <taxon>rosids</taxon>
        <taxon>fabids</taxon>
        <taxon>Malpighiales</taxon>
        <taxon>Linaceae</taxon>
        <taxon>Linum</taxon>
    </lineage>
</organism>
<sequence length="870" mass="92486">MAGSTAVAASSSSGTQPQSQPAAHIMSARVRKTIQSIKEIVGNFSDADIYIALKESNMDPNETAQKLLSQDPFHEVRRRKDRKKETMGYRGSGEFRRGSENFIQGVRTFNDRNGRRGGYIRNAVPSSSGPSREFRVVRDNRVNGTINRELKSDFSESSSSNEHAVKGYVCSYLSTSKSSALKASAELGPSQATNGPTVSQGVRHNRDGNLKGTESRANLDEKRAVTPGAASRVQGGRPNSSQNQSTTVVGVYSSSTDPVHVPSPDARPTAAVGAIKREVGVVGGRRQNIGSPIKDLSATSSSLPSSALTKDSSLSEPFQPFLGISKNDQVSHQANASEAVASGVSVSRSFLGGQYNSRPHQQAAGHQKAPQHNKEWKPKTSKKSSANGPGVIGTPKKSSSHVGDNSKGLEAVAADLPDKFSRANINENQNVIIAQHIRVPETDRCRLTFGSFGIELDSPRNLTAGFSTVGVTEESNRESTTSLTASVTESTGDDASGTKIDAVSDEKLRHSGSASPASGGASEPQLPDKSPSSPNLDNYSDIGLVQESSPSYDHIESHQQHQDLSESQSFQGYDPQVGYGMSYFRPSYDETARGQQGLPSPQESLASHTAHSIPSSTISMVQQQQPQPIAAQMYQQVHMPHFANMMPFRQFVSPVYLPQMAMAGYSSNAAAYAHPSNGSSYVLMPGGGSHLNTNGLKYGVQQFKTVPGSSPSAYGNFTSPTGYAMNAPGVVGNGTGLEDPSRIKYKDGNLYVTNPQAETSEMWIQNPRDLPGMQSAAQYYNMTGQSPHAAAYLPSHAGHASFNAAAAQSSHMQYPGLYPSAQPAGMANPHHMGPPVMGGGVGVAQAAPGGQVGAYQQQPQLGHLNWTTNF</sequence>
<feature type="region of interest" description="Disordered" evidence="1">
    <location>
        <begin position="113"/>
        <end position="132"/>
    </location>
</feature>
<accession>A0AAV0KBC7</accession>
<proteinExistence type="predicted"/>
<feature type="region of interest" description="Disordered" evidence="1">
    <location>
        <begin position="351"/>
        <end position="405"/>
    </location>
</feature>
<keyword evidence="4" id="KW-1185">Reference proteome</keyword>
<feature type="compositionally biased region" description="Basic and acidic residues" evidence="1">
    <location>
        <begin position="204"/>
        <end position="224"/>
    </location>
</feature>
<dbReference type="PANTHER" id="PTHR47070">
    <property type="entry name" value="HYDROXYPROLINE-RICH GLYCOPROTEIN-LIKE"/>
    <property type="match status" value="1"/>
</dbReference>
<dbReference type="SUPFAM" id="SSF46934">
    <property type="entry name" value="UBA-like"/>
    <property type="match status" value="1"/>
</dbReference>
<feature type="region of interest" description="Disordered" evidence="1">
    <location>
        <begin position="185"/>
        <end position="248"/>
    </location>
</feature>
<feature type="compositionally biased region" description="Polar residues" evidence="1">
    <location>
        <begin position="478"/>
        <end position="490"/>
    </location>
</feature>
<dbReference type="InterPro" id="IPR009060">
    <property type="entry name" value="UBA-like_sf"/>
</dbReference>
<reference evidence="3" key="1">
    <citation type="submission" date="2022-08" db="EMBL/GenBank/DDBJ databases">
        <authorList>
            <person name="Gutierrez-Valencia J."/>
        </authorList>
    </citation>
    <scope>NUCLEOTIDE SEQUENCE</scope>
</reference>
<evidence type="ECO:0000259" key="2">
    <source>
        <dbReference type="Pfam" id="PF06972"/>
    </source>
</evidence>
<dbReference type="Proteomes" id="UP001154282">
    <property type="component" value="Unassembled WGS sequence"/>
</dbReference>
<feature type="compositionally biased region" description="Basic and acidic residues" evidence="1">
    <location>
        <begin position="83"/>
        <end position="96"/>
    </location>
</feature>
<feature type="region of interest" description="Disordered" evidence="1">
    <location>
        <begin position="62"/>
        <end position="96"/>
    </location>
</feature>
<evidence type="ECO:0000256" key="1">
    <source>
        <dbReference type="SAM" id="MobiDB-lite"/>
    </source>
</evidence>
<protein>
    <recommendedName>
        <fullName evidence="2">GBF-interacting protein 1 N-terminal domain-containing protein</fullName>
    </recommendedName>
</protein>
<feature type="compositionally biased region" description="Polar residues" evidence="1">
    <location>
        <begin position="190"/>
        <end position="202"/>
    </location>
</feature>
<feature type="region of interest" description="Disordered" evidence="1">
    <location>
        <begin position="470"/>
        <end position="576"/>
    </location>
</feature>
<name>A0AAV0KBC7_9ROSI</name>
<feature type="region of interest" description="Disordered" evidence="1">
    <location>
        <begin position="1"/>
        <end position="25"/>
    </location>
</feature>